<organism evidence="5">
    <name type="scientific">Candidatus Thiothrix putei</name>
    <dbReference type="NCBI Taxonomy" id="3080811"/>
    <lineage>
        <taxon>Bacteria</taxon>
        <taxon>Pseudomonadati</taxon>
        <taxon>Pseudomonadota</taxon>
        <taxon>Gammaproteobacteria</taxon>
        <taxon>Thiotrichales</taxon>
        <taxon>Thiotrichaceae</taxon>
        <taxon>Thiothrix</taxon>
    </lineage>
</organism>
<dbReference type="KEGG" id="tput:QJT81_00075"/>
<dbReference type="SUPFAM" id="SSF52540">
    <property type="entry name" value="P-loop containing nucleoside triphosphate hydrolases"/>
    <property type="match status" value="1"/>
</dbReference>
<feature type="domain" description="Bacterial transcriptional activator" evidence="4">
    <location>
        <begin position="924"/>
        <end position="1071"/>
    </location>
</feature>
<dbReference type="SMART" id="SM01043">
    <property type="entry name" value="BTAD"/>
    <property type="match status" value="1"/>
</dbReference>
<keyword evidence="2" id="KW-0238">DNA-binding</keyword>
<evidence type="ECO:0000259" key="4">
    <source>
        <dbReference type="SMART" id="SM01043"/>
    </source>
</evidence>
<dbReference type="InterPro" id="IPR011990">
    <property type="entry name" value="TPR-like_helical_dom_sf"/>
</dbReference>
<reference evidence="5" key="1">
    <citation type="journal article" date="2023" name="Int. J. Mol. Sci.">
        <title>Metagenomics Revealed a New Genus 'Candidatus Thiocaldithrix dubininis' gen. nov., sp. nov. and a New Species 'Candidatus Thiothrix putei' sp. nov. in the Family Thiotrichaceae, Some Members of Which Have Traits of Both Na+- and H+-Motive Energetics.</title>
        <authorList>
            <person name="Ravin N.V."/>
            <person name="Muntyan M.S."/>
            <person name="Smolyakov D.D."/>
            <person name="Rudenko T.S."/>
            <person name="Beletsky A.V."/>
            <person name="Mardanov A.V."/>
            <person name="Grabovich M.Y."/>
        </authorList>
    </citation>
    <scope>NUCLEOTIDE SEQUENCE</scope>
    <source>
        <strain evidence="5">GKL-02</strain>
    </source>
</reference>
<dbReference type="InterPro" id="IPR001867">
    <property type="entry name" value="OmpR/PhoB-type_DNA-bd"/>
</dbReference>
<sequence length="1078" mass="120190">MSTWKSAVKISPPRVGNIFSRNSLAQQLQARQGQQLVWLSAAAGAGKTTLVADYLASTATPALWYQFDAGDTDPSSFFHYLTLAALRLLPADLALPTLTPEYQGGITTFTRRFAERLCASLAPPVVFVFDNFHDLPPASPLQPLFREFISTLPDGFRAFFLSREQPPAWVAGLVARHAALLINGERLRLTEEEAIGIARLLADGLAACYSEADIRCIHQQVDGWAAGLILMCRVWQQHPDLALPAADSRNHELVFDYFASELFGRLPDEQQVFLLQSALLPVMPVLLVRSLTQHPHAARILQRLYARNFFLTRSSGAEAIYKYHPLFREFLLKQGAERWSRPQLDQMRRQAAHILLEAGQAESAIELALAGSDWPTAASIIATQAPNLLAQGRNQTLLGWLQGLPETLAAASPWLLYWQGTALAGHDPQAAERCFSAAYPLFEQTGDATGMYLSIASAILTVWMTQQNHQGIDLWLQRFDQLYALNPDIGEPATEARVVSAVLMGMYFRRPDHPQAEALLARARQLWASPLEANLRWQLGSAIGFYLGGNAELFPWAKTLRLYEAAGQDKLASPLEHLHLLLSLAFVDCFAGQYDASRAYVRQGLALGQETGVHVYDLFLLAVGAYNGLMQARLAEADRYLEEMCLILTSQPPNFHTVHYRLLLNWRALVAGQFADAVDHGRAALALALENGAVYPLARCRHGLALALIAHDQPQEALALLDQARIRWGNAYLQQMEHDCGLSEAWLRLRMGEEETAAHLLAAALQQGREQGWGLPLWSFPDWIEPLLRFALERGIETDRVQELIRQAGLLPRDANGGIPANWPLPVRVKALGTFVVEVGGKPLTLETPSQNRPLELLKALIALGGRDVADERLMDILWPDAGGDAATRSLHTTLHRLRKLLGTEQAITLKDRVVSLDPRQVWLDVWAFERSLERLRQQLDSPHPHSETIRRLWQTLSTLYAGPFLGKGAQKSWALDMGERLRSRIIRFTLAVGMYWEQTAAWEDAIHTYRKGLETDPLIESFYQGLMRCYESLGRPSEALAAYGRCRKVLGEGLNVMPGAETVKLYKDIRARAETIP</sequence>
<dbReference type="AlphaFoldDB" id="A0AA95HGL8"/>
<feature type="domain" description="OmpR/PhoB-type" evidence="3">
    <location>
        <begin position="841"/>
        <end position="917"/>
    </location>
</feature>
<accession>A0AA95HGL8</accession>
<dbReference type="InterPro" id="IPR027417">
    <property type="entry name" value="P-loop_NTPase"/>
</dbReference>
<dbReference type="Proteomes" id="UP001301326">
    <property type="component" value="Chromosome"/>
</dbReference>
<evidence type="ECO:0000256" key="2">
    <source>
        <dbReference type="ARBA" id="ARBA00023125"/>
    </source>
</evidence>
<proteinExistence type="inferred from homology"/>
<dbReference type="PANTHER" id="PTHR35807">
    <property type="entry name" value="TRANSCRIPTIONAL REGULATOR REDD-RELATED"/>
    <property type="match status" value="1"/>
</dbReference>
<comment type="similarity">
    <text evidence="1">Belongs to the AfsR/DnrI/RedD regulatory family.</text>
</comment>
<name>A0AA95HGL8_9GAMM</name>
<dbReference type="InterPro" id="IPR016032">
    <property type="entry name" value="Sig_transdc_resp-reg_C-effctor"/>
</dbReference>
<dbReference type="Gene3D" id="1.25.40.10">
    <property type="entry name" value="Tetratricopeptide repeat domain"/>
    <property type="match status" value="2"/>
</dbReference>
<protein>
    <submittedName>
        <fullName evidence="5">BTAD domain-containing putative transcriptional regulator</fullName>
    </submittedName>
</protein>
<dbReference type="GO" id="GO:0006355">
    <property type="term" value="P:regulation of DNA-templated transcription"/>
    <property type="evidence" value="ECO:0007669"/>
    <property type="project" value="InterPro"/>
</dbReference>
<dbReference type="GO" id="GO:0003677">
    <property type="term" value="F:DNA binding"/>
    <property type="evidence" value="ECO:0007669"/>
    <property type="project" value="UniProtKB-KW"/>
</dbReference>
<dbReference type="EMBL" id="CP124756">
    <property type="protein sequence ID" value="WGZ94421.1"/>
    <property type="molecule type" value="Genomic_DNA"/>
</dbReference>
<dbReference type="Gene3D" id="1.10.10.10">
    <property type="entry name" value="Winged helix-like DNA-binding domain superfamily/Winged helix DNA-binding domain"/>
    <property type="match status" value="1"/>
</dbReference>
<evidence type="ECO:0000256" key="1">
    <source>
        <dbReference type="ARBA" id="ARBA00005820"/>
    </source>
</evidence>
<dbReference type="GO" id="GO:0000160">
    <property type="term" value="P:phosphorelay signal transduction system"/>
    <property type="evidence" value="ECO:0007669"/>
    <property type="project" value="InterPro"/>
</dbReference>
<dbReference type="PANTHER" id="PTHR35807:SF2">
    <property type="entry name" value="TRANSCRIPTIONAL ACTIVATOR DOMAIN"/>
    <property type="match status" value="1"/>
</dbReference>
<evidence type="ECO:0000259" key="3">
    <source>
        <dbReference type="SMART" id="SM00862"/>
    </source>
</evidence>
<dbReference type="SUPFAM" id="SSF46894">
    <property type="entry name" value="C-terminal effector domain of the bipartite response regulators"/>
    <property type="match status" value="1"/>
</dbReference>
<evidence type="ECO:0000313" key="5">
    <source>
        <dbReference type="EMBL" id="WGZ94421.1"/>
    </source>
</evidence>
<gene>
    <name evidence="5" type="ORF">QJT81_00075</name>
</gene>
<reference evidence="5" key="2">
    <citation type="submission" date="2023-04" db="EMBL/GenBank/DDBJ databases">
        <authorList>
            <person name="Beletskiy A.V."/>
            <person name="Mardanov A.V."/>
            <person name="Ravin N.V."/>
        </authorList>
    </citation>
    <scope>NUCLEOTIDE SEQUENCE</scope>
    <source>
        <strain evidence="5">GKL-02</strain>
    </source>
</reference>
<dbReference type="InterPro" id="IPR051677">
    <property type="entry name" value="AfsR-DnrI-RedD_regulator"/>
</dbReference>
<dbReference type="SMART" id="SM00862">
    <property type="entry name" value="Trans_reg_C"/>
    <property type="match status" value="1"/>
</dbReference>
<dbReference type="SUPFAM" id="SSF48452">
    <property type="entry name" value="TPR-like"/>
    <property type="match status" value="2"/>
</dbReference>
<dbReference type="Pfam" id="PF25873">
    <property type="entry name" value="WHD_MalT"/>
    <property type="match status" value="1"/>
</dbReference>
<dbReference type="Pfam" id="PF03704">
    <property type="entry name" value="BTAD"/>
    <property type="match status" value="1"/>
</dbReference>
<dbReference type="InterPro" id="IPR005158">
    <property type="entry name" value="BTAD"/>
</dbReference>
<dbReference type="InterPro" id="IPR036388">
    <property type="entry name" value="WH-like_DNA-bd_sf"/>
</dbReference>
<dbReference type="InterPro" id="IPR059106">
    <property type="entry name" value="WHD_MalT"/>
</dbReference>